<sequence length="199" mass="22656">MLKPLYQFRTECCENDGAWQYALRSRAFRCQFCGAVAKFVSLPCEILPPVRDAHTPIVSGACPVRVAFIPSDQNRGFLNFTIGDELHCGVIDTKGCVRSYFPHEGRFRSERFKMWKQSIVCEFPEVGAIDGALWDRMIEEGIQIGVESSEMDCLDYAVSILNLAAGRKGFTRKRLSENMGRQLYHVMQFAEAQRRAMQL</sequence>
<proteinExistence type="predicted"/>
<evidence type="ECO:0000313" key="2">
    <source>
        <dbReference type="Proteomes" id="UP001651158"/>
    </source>
</evidence>
<accession>A0ABR4QKC5</accession>
<gene>
    <name evidence="1" type="ORF">TcWFU_003378</name>
</gene>
<dbReference type="EMBL" id="JAKROA010000002">
    <property type="protein sequence ID" value="KAL5110090.1"/>
    <property type="molecule type" value="Genomic_DNA"/>
</dbReference>
<organism evidence="1 2">
    <name type="scientific">Taenia crassiceps</name>
    <dbReference type="NCBI Taxonomy" id="6207"/>
    <lineage>
        <taxon>Eukaryota</taxon>
        <taxon>Metazoa</taxon>
        <taxon>Spiralia</taxon>
        <taxon>Lophotrochozoa</taxon>
        <taxon>Platyhelminthes</taxon>
        <taxon>Cestoda</taxon>
        <taxon>Eucestoda</taxon>
        <taxon>Cyclophyllidea</taxon>
        <taxon>Taeniidae</taxon>
        <taxon>Taenia</taxon>
    </lineage>
</organism>
<reference evidence="1 2" key="1">
    <citation type="journal article" date="2022" name="Front. Cell. Infect. Microbiol.">
        <title>The Genomes of Two Strains of Taenia crassiceps the Animal Model for the Study of Human Cysticercosis.</title>
        <authorList>
            <person name="Bobes R.J."/>
            <person name="Estrada K."/>
            <person name="Rios-Valencia D.G."/>
            <person name="Calderon-Gallegos A."/>
            <person name="de la Torre P."/>
            <person name="Carrero J.C."/>
            <person name="Sanchez-Flores A."/>
            <person name="Laclette J.P."/>
        </authorList>
    </citation>
    <scope>NUCLEOTIDE SEQUENCE [LARGE SCALE GENOMIC DNA]</scope>
    <source>
        <strain evidence="1">WFUcys</strain>
    </source>
</reference>
<protein>
    <submittedName>
        <fullName evidence="1">Uncharacterized protein</fullName>
    </submittedName>
</protein>
<comment type="caution">
    <text evidence="1">The sequence shown here is derived from an EMBL/GenBank/DDBJ whole genome shotgun (WGS) entry which is preliminary data.</text>
</comment>
<evidence type="ECO:0000313" key="1">
    <source>
        <dbReference type="EMBL" id="KAL5110090.1"/>
    </source>
</evidence>
<dbReference type="Proteomes" id="UP001651158">
    <property type="component" value="Unassembled WGS sequence"/>
</dbReference>
<name>A0ABR4QKC5_9CEST</name>
<keyword evidence="2" id="KW-1185">Reference proteome</keyword>